<name>A0ABV3Z3H5_9PROT</name>
<dbReference type="Pfam" id="PF13469">
    <property type="entry name" value="Sulfotransfer_3"/>
    <property type="match status" value="1"/>
</dbReference>
<evidence type="ECO:0000256" key="1">
    <source>
        <dbReference type="ARBA" id="ARBA00022679"/>
    </source>
</evidence>
<keyword evidence="1" id="KW-0808">Transferase</keyword>
<dbReference type="PANTHER" id="PTHR12788">
    <property type="entry name" value="PROTEIN-TYROSINE SULFOTRANSFERASE 2"/>
    <property type="match status" value="1"/>
</dbReference>
<dbReference type="Proteomes" id="UP001560685">
    <property type="component" value="Unassembled WGS sequence"/>
</dbReference>
<dbReference type="Gene3D" id="1.25.40.10">
    <property type="entry name" value="Tetratricopeptide repeat domain"/>
    <property type="match status" value="2"/>
</dbReference>
<feature type="repeat" description="TPR" evidence="2">
    <location>
        <begin position="109"/>
        <end position="142"/>
    </location>
</feature>
<evidence type="ECO:0000313" key="3">
    <source>
        <dbReference type="EMBL" id="MEX6633356.1"/>
    </source>
</evidence>
<organism evidence="3 4">
    <name type="scientific">Hyphococcus lacteus</name>
    <dbReference type="NCBI Taxonomy" id="3143536"/>
    <lineage>
        <taxon>Bacteria</taxon>
        <taxon>Pseudomonadati</taxon>
        <taxon>Pseudomonadota</taxon>
        <taxon>Alphaproteobacteria</taxon>
        <taxon>Parvularculales</taxon>
        <taxon>Parvularculaceae</taxon>
        <taxon>Hyphococcus</taxon>
    </lineage>
</organism>
<comment type="caution">
    <text evidence="3">The sequence shown here is derived from an EMBL/GenBank/DDBJ whole genome shotgun (WGS) entry which is preliminary data.</text>
</comment>
<dbReference type="SUPFAM" id="SSF52540">
    <property type="entry name" value="P-loop containing nucleoside triphosphate hydrolases"/>
    <property type="match status" value="1"/>
</dbReference>
<dbReference type="SMART" id="SM00028">
    <property type="entry name" value="TPR"/>
    <property type="match status" value="4"/>
</dbReference>
<dbReference type="PROSITE" id="PS50005">
    <property type="entry name" value="TPR"/>
    <property type="match status" value="1"/>
</dbReference>
<dbReference type="SUPFAM" id="SSF48452">
    <property type="entry name" value="TPR-like"/>
    <property type="match status" value="2"/>
</dbReference>
<accession>A0ABV3Z3H5</accession>
<dbReference type="EMBL" id="JBEHZE010000001">
    <property type="protein sequence ID" value="MEX6633356.1"/>
    <property type="molecule type" value="Genomic_DNA"/>
</dbReference>
<gene>
    <name evidence="3" type="ORF">ABFZ84_07315</name>
</gene>
<dbReference type="InterPro" id="IPR026634">
    <property type="entry name" value="TPST-like"/>
</dbReference>
<dbReference type="InterPro" id="IPR019734">
    <property type="entry name" value="TPR_rpt"/>
</dbReference>
<sequence>MTQPPSQLAKLREADGLLRQRKATEAAAICSTLLDDDPDNTAALLIRARSSQMRNDLNAMLADVQTVLRITPDHRDAALMEIEGLIAKGQISKAKSRIEIGVENAGNDAVYIARLAEMQTLVGDFQSAAMSLRKAFSIEPDNAAIIYNLANAELSVGAFTAAEQCYDHLIGLRPNDYDAYYNRATLRRQSKDNNHIEELKRALESARGNVNGVVQVCYALAKEHEDLEQYAEGFDYLKRGADTRKQNLSYRVEDDIETIRLLSDRFNKDYFSKTQDGYKDFSPIFIVGLPRSGTTLTDRILSSHPRIDSVGEVNDFALAMTRLCGAVSSKMELVQRSTEISMQDLGQAYATALRNRTADADFIIDKTPLNFLYIGLIAKALPNAKIIHVMRDNMDVGFAMYKTLFRMGYPFSYDLTDIARYILAKDAMMDHWRAVLSGRIIDVGYEDLVARQEEESRRLIAEIGIDWDPACLEFDKNKTATATASAAQVRSPVYNSSVGKWKHYEEQLQPLALALGIANETK</sequence>
<dbReference type="InterPro" id="IPR027417">
    <property type="entry name" value="P-loop_NTPase"/>
</dbReference>
<dbReference type="PANTHER" id="PTHR12788:SF10">
    <property type="entry name" value="PROTEIN-TYROSINE SULFOTRANSFERASE"/>
    <property type="match status" value="1"/>
</dbReference>
<keyword evidence="4" id="KW-1185">Reference proteome</keyword>
<protein>
    <submittedName>
        <fullName evidence="3">Sulfotransferase</fullName>
    </submittedName>
</protein>
<evidence type="ECO:0000313" key="4">
    <source>
        <dbReference type="Proteomes" id="UP001560685"/>
    </source>
</evidence>
<dbReference type="RefSeq" id="WP_369313311.1">
    <property type="nucleotide sequence ID" value="NZ_JBEHZE010000001.1"/>
</dbReference>
<keyword evidence="2" id="KW-0802">TPR repeat</keyword>
<evidence type="ECO:0000256" key="2">
    <source>
        <dbReference type="PROSITE-ProRule" id="PRU00339"/>
    </source>
</evidence>
<reference evidence="3 4" key="1">
    <citation type="submission" date="2024-05" db="EMBL/GenBank/DDBJ databases">
        <title>Three bacterial strains, DH-69, EH-24, and ECK-19 isolated from coastal sediments.</title>
        <authorList>
            <person name="Ye Y.-Q."/>
            <person name="Du Z.-J."/>
        </authorList>
    </citation>
    <scope>NUCLEOTIDE SEQUENCE [LARGE SCALE GENOMIC DNA]</scope>
    <source>
        <strain evidence="3 4">ECK-19</strain>
    </source>
</reference>
<dbReference type="Pfam" id="PF14559">
    <property type="entry name" value="TPR_19"/>
    <property type="match status" value="1"/>
</dbReference>
<proteinExistence type="predicted"/>
<dbReference type="InterPro" id="IPR011990">
    <property type="entry name" value="TPR-like_helical_dom_sf"/>
</dbReference>
<dbReference type="Gene3D" id="3.40.50.300">
    <property type="entry name" value="P-loop containing nucleotide triphosphate hydrolases"/>
    <property type="match status" value="1"/>
</dbReference>